<evidence type="ECO:0000313" key="1">
    <source>
        <dbReference type="EMBL" id="SJM34055.1"/>
    </source>
</evidence>
<organism evidence="1 2">
    <name type="scientific">Mesorhizobium delmotii</name>
    <dbReference type="NCBI Taxonomy" id="1631247"/>
    <lineage>
        <taxon>Bacteria</taxon>
        <taxon>Pseudomonadati</taxon>
        <taxon>Pseudomonadota</taxon>
        <taxon>Alphaproteobacteria</taxon>
        <taxon>Hyphomicrobiales</taxon>
        <taxon>Phyllobacteriaceae</taxon>
        <taxon>Mesorhizobium</taxon>
    </lineage>
</organism>
<name>A0A2P9ASB1_9HYPH</name>
<dbReference type="AlphaFoldDB" id="A0A2P9ASB1"/>
<proteinExistence type="predicted"/>
<accession>A0A2P9ASB1</accession>
<keyword evidence="2" id="KW-1185">Reference proteome</keyword>
<reference evidence="2" key="1">
    <citation type="submission" date="2016-12" db="EMBL/GenBank/DDBJ databases">
        <authorList>
            <person name="Brunel B."/>
        </authorList>
    </citation>
    <scope>NUCLEOTIDE SEQUENCE [LARGE SCALE GENOMIC DNA]</scope>
</reference>
<gene>
    <name evidence="1" type="ORF">BQ8482_380238</name>
</gene>
<protein>
    <submittedName>
        <fullName evidence="1">Uncharacterized protein</fullName>
    </submittedName>
</protein>
<evidence type="ECO:0000313" key="2">
    <source>
        <dbReference type="Proteomes" id="UP000245698"/>
    </source>
</evidence>
<dbReference type="EMBL" id="FUIG01000046">
    <property type="protein sequence ID" value="SJM34055.1"/>
    <property type="molecule type" value="Genomic_DNA"/>
</dbReference>
<dbReference type="Proteomes" id="UP000245698">
    <property type="component" value="Unassembled WGS sequence"/>
</dbReference>
<sequence length="62" mass="7055">MGLVLAKRAVFAPFHASFPSFFLDLQPNEPFSRSAVKLPLCLKCGRRRRTCTRREFVVATLT</sequence>